<dbReference type="EMBL" id="JBHSNS010000020">
    <property type="protein sequence ID" value="MFC5731643.1"/>
    <property type="molecule type" value="Genomic_DNA"/>
</dbReference>
<name>A0ABW0ZRD0_9ACTN</name>
<organism evidence="3 4">
    <name type="scientific">Nocardioides vastitatis</name>
    <dbReference type="NCBI Taxonomy" id="2568655"/>
    <lineage>
        <taxon>Bacteria</taxon>
        <taxon>Bacillati</taxon>
        <taxon>Actinomycetota</taxon>
        <taxon>Actinomycetes</taxon>
        <taxon>Propionibacteriales</taxon>
        <taxon>Nocardioidaceae</taxon>
        <taxon>Nocardioides</taxon>
    </lineage>
</organism>
<keyword evidence="2" id="KW-0812">Transmembrane</keyword>
<comment type="caution">
    <text evidence="3">The sequence shown here is derived from an EMBL/GenBank/DDBJ whole genome shotgun (WGS) entry which is preliminary data.</text>
</comment>
<feature type="transmembrane region" description="Helical" evidence="2">
    <location>
        <begin position="185"/>
        <end position="203"/>
    </location>
</feature>
<feature type="transmembrane region" description="Helical" evidence="2">
    <location>
        <begin position="248"/>
        <end position="276"/>
    </location>
</feature>
<evidence type="ECO:0000256" key="2">
    <source>
        <dbReference type="SAM" id="Phobius"/>
    </source>
</evidence>
<feature type="region of interest" description="Disordered" evidence="1">
    <location>
        <begin position="1"/>
        <end position="42"/>
    </location>
</feature>
<accession>A0ABW0ZRD0</accession>
<dbReference type="InterPro" id="IPR010767">
    <property type="entry name" value="Phage_CGC-2007_Cje0229"/>
</dbReference>
<protein>
    <submittedName>
        <fullName evidence="3">DUF1353 domain-containing protein</fullName>
    </submittedName>
</protein>
<feature type="transmembrane region" description="Helical" evidence="2">
    <location>
        <begin position="159"/>
        <end position="178"/>
    </location>
</feature>
<keyword evidence="2" id="KW-0472">Membrane</keyword>
<evidence type="ECO:0000313" key="3">
    <source>
        <dbReference type="EMBL" id="MFC5731643.1"/>
    </source>
</evidence>
<dbReference type="Pfam" id="PF07087">
    <property type="entry name" value="DUF1353"/>
    <property type="match status" value="1"/>
</dbReference>
<feature type="transmembrane region" description="Helical" evidence="2">
    <location>
        <begin position="223"/>
        <end position="241"/>
    </location>
</feature>
<evidence type="ECO:0000313" key="4">
    <source>
        <dbReference type="Proteomes" id="UP001596072"/>
    </source>
</evidence>
<reference evidence="4" key="1">
    <citation type="journal article" date="2019" name="Int. J. Syst. Evol. Microbiol.">
        <title>The Global Catalogue of Microorganisms (GCM) 10K type strain sequencing project: providing services to taxonomists for standard genome sequencing and annotation.</title>
        <authorList>
            <consortium name="The Broad Institute Genomics Platform"/>
            <consortium name="The Broad Institute Genome Sequencing Center for Infectious Disease"/>
            <person name="Wu L."/>
            <person name="Ma J."/>
        </authorList>
    </citation>
    <scope>NUCLEOTIDE SEQUENCE [LARGE SCALE GENOMIC DNA]</scope>
    <source>
        <strain evidence="4">YIM 94188</strain>
    </source>
</reference>
<evidence type="ECO:0000256" key="1">
    <source>
        <dbReference type="SAM" id="MobiDB-lite"/>
    </source>
</evidence>
<dbReference type="Proteomes" id="UP001596072">
    <property type="component" value="Unassembled WGS sequence"/>
</dbReference>
<proteinExistence type="predicted"/>
<keyword evidence="2" id="KW-1133">Transmembrane helix</keyword>
<gene>
    <name evidence="3" type="ORF">ACFPQB_22215</name>
</gene>
<feature type="transmembrane region" description="Helical" evidence="2">
    <location>
        <begin position="288"/>
        <end position="309"/>
    </location>
</feature>
<keyword evidence="4" id="KW-1185">Reference proteome</keyword>
<dbReference type="RefSeq" id="WP_136436834.1">
    <property type="nucleotide sequence ID" value="NZ_JBHSNS010000020.1"/>
</dbReference>
<sequence length="313" mass="33604">MAASGVGPDRPVRPWALPGGTEPSRFYDGGTATEPPDPASPPRVVLERVEAGDLHERTERFRMLRRLAYRDREYGELLVPVDLDSFDTDLTSVPALFTWLVPRTGRHLPPALIHDGLVHHADEPSSYLSTDGHLLDRVAADRVFRTAMRDTDTGPVRSWLVWSAVTLGTIWSGSAAWSRAQHLRYRLVAAASLLLVAALGVAATLDLLDVVAWLPWMGAGRPFWLEFAGGLAGAVVVPLLLGLTWGRFAVAGAVSGIALAVLLHVTVLLGVISLLYLAAEWVARRRPVAIVVTGSVVAAACLVLTVLLAGTAK</sequence>